<keyword evidence="2" id="KW-1003">Cell membrane</keyword>
<keyword evidence="4 7" id="KW-1133">Transmembrane helix</keyword>
<dbReference type="PANTHER" id="PTHR37693:SF1">
    <property type="entry name" value="INTEGRAL MEMBRANE PROTEIN"/>
    <property type="match status" value="1"/>
</dbReference>
<dbReference type="RefSeq" id="WP_283712455.1">
    <property type="nucleotide sequence ID" value="NZ_JASJEW010000001.1"/>
</dbReference>
<evidence type="ECO:0000313" key="9">
    <source>
        <dbReference type="Proteomes" id="UP001431693"/>
    </source>
</evidence>
<evidence type="ECO:0000256" key="6">
    <source>
        <dbReference type="SAM" id="MobiDB-lite"/>
    </source>
</evidence>
<evidence type="ECO:0000313" key="8">
    <source>
        <dbReference type="EMBL" id="MDJ1128815.1"/>
    </source>
</evidence>
<feature type="transmembrane region" description="Helical" evidence="7">
    <location>
        <begin position="274"/>
        <end position="298"/>
    </location>
</feature>
<evidence type="ECO:0000256" key="5">
    <source>
        <dbReference type="ARBA" id="ARBA00023136"/>
    </source>
</evidence>
<keyword evidence="5 7" id="KW-0472">Membrane</keyword>
<feature type="transmembrane region" description="Helical" evidence="7">
    <location>
        <begin position="165"/>
        <end position="187"/>
    </location>
</feature>
<dbReference type="Proteomes" id="UP001431693">
    <property type="component" value="Unassembled WGS sequence"/>
</dbReference>
<organism evidence="8 9">
    <name type="scientific">Kribbibacterium absianum</name>
    <dbReference type="NCBI Taxonomy" id="3044210"/>
    <lineage>
        <taxon>Bacteria</taxon>
        <taxon>Bacillati</taxon>
        <taxon>Actinomycetota</taxon>
        <taxon>Coriobacteriia</taxon>
        <taxon>Coriobacteriales</taxon>
        <taxon>Kribbibacteriaceae</taxon>
        <taxon>Kribbibacterium</taxon>
    </lineage>
</organism>
<feature type="transmembrane region" description="Helical" evidence="7">
    <location>
        <begin position="358"/>
        <end position="373"/>
    </location>
</feature>
<feature type="transmembrane region" description="Helical" evidence="7">
    <location>
        <begin position="193"/>
        <end position="218"/>
    </location>
</feature>
<evidence type="ECO:0000256" key="2">
    <source>
        <dbReference type="ARBA" id="ARBA00022475"/>
    </source>
</evidence>
<comment type="caution">
    <text evidence="8">The sequence shown here is derived from an EMBL/GenBank/DDBJ whole genome shotgun (WGS) entry which is preliminary data.</text>
</comment>
<evidence type="ECO:0000256" key="1">
    <source>
        <dbReference type="ARBA" id="ARBA00004651"/>
    </source>
</evidence>
<feature type="transmembrane region" description="Helical" evidence="7">
    <location>
        <begin position="84"/>
        <end position="108"/>
    </location>
</feature>
<dbReference type="EMBL" id="JASJEX010000001">
    <property type="protein sequence ID" value="MDJ1128815.1"/>
    <property type="molecule type" value="Genomic_DNA"/>
</dbReference>
<feature type="transmembrane region" description="Helical" evidence="7">
    <location>
        <begin position="45"/>
        <end position="64"/>
    </location>
</feature>
<gene>
    <name evidence="8" type="ORF">QJ043_01785</name>
</gene>
<name>A0ABT6ZIE4_9ACTN</name>
<feature type="region of interest" description="Disordered" evidence="6">
    <location>
        <begin position="1"/>
        <end position="37"/>
    </location>
</feature>
<evidence type="ECO:0000256" key="3">
    <source>
        <dbReference type="ARBA" id="ARBA00022692"/>
    </source>
</evidence>
<sequence>MTDEPTKAHEPQVTDDVGAANVGADKPGPVQVPAMDNEKKNKRDAVIGAVFMAVVLVGFGVYVVATGQSEQLWHALQGVQTGWVVAACAMMALYLGFGTLAFAIAAALDPKTPLGVMDLCAVEASGTFFGNLTPMMMGSVPAQIVVLVKEGLGAGEATALQLTRFLMYQVAEVALCGGLLAVSWGYFTEHYGSVVWLNFVLFAIKFAQFAVTLCVCLFPHWVRRLANRLLDWVEQKGFKRLAPHVPEWRVAVDSQVEQFASAFRGAVRHKRAMAAMFLASAAQLSILYGSPWFILMAFGRPTPFLIAITAGALVQFVSNSIPLPGGTGGIEAAFAVFFGPLFGTAATAAYLVWRLVTFYGYTVLCGVATTFRTKKGGKSVNKRLGRLA</sequence>
<reference evidence="8" key="1">
    <citation type="submission" date="2023-05" db="EMBL/GenBank/DDBJ databases">
        <title>[olsenella] sp. nov., isolated from a pig farm feces dump.</title>
        <authorList>
            <person name="Chang Y.-H."/>
        </authorList>
    </citation>
    <scope>NUCLEOTIDE SEQUENCE</scope>
    <source>
        <strain evidence="8">YH-ols2217</strain>
    </source>
</reference>
<comment type="subcellular location">
    <subcellularLocation>
        <location evidence="1">Cell membrane</location>
        <topology evidence="1">Multi-pass membrane protein</topology>
    </subcellularLocation>
</comment>
<dbReference type="PANTHER" id="PTHR37693">
    <property type="entry name" value="PHOSPHATIDYLGLYCEROL LYSYLTRANSFERASE"/>
    <property type="match status" value="1"/>
</dbReference>
<keyword evidence="3 7" id="KW-0812">Transmembrane</keyword>
<accession>A0ABT6ZIE4</accession>
<dbReference type="NCBIfam" id="TIGR00374">
    <property type="entry name" value="flippase-like domain"/>
    <property type="match status" value="1"/>
</dbReference>
<dbReference type="Pfam" id="PF03706">
    <property type="entry name" value="LPG_synthase_TM"/>
    <property type="match status" value="1"/>
</dbReference>
<evidence type="ECO:0000256" key="7">
    <source>
        <dbReference type="SAM" id="Phobius"/>
    </source>
</evidence>
<feature type="compositionally biased region" description="Basic and acidic residues" evidence="6">
    <location>
        <begin position="1"/>
        <end position="12"/>
    </location>
</feature>
<proteinExistence type="predicted"/>
<keyword evidence="9" id="KW-1185">Reference proteome</keyword>
<protein>
    <submittedName>
        <fullName evidence="8">Lysylphosphatidylglycerol synthase transmembrane domain-containing protein</fullName>
    </submittedName>
</protein>
<evidence type="ECO:0000256" key="4">
    <source>
        <dbReference type="ARBA" id="ARBA00022989"/>
    </source>
</evidence>
<dbReference type="InterPro" id="IPR022791">
    <property type="entry name" value="L-PG_synthase/AglD"/>
</dbReference>